<organism evidence="1 2">
    <name type="scientific">Iningainema tapete BLCC-T55</name>
    <dbReference type="NCBI Taxonomy" id="2748662"/>
    <lineage>
        <taxon>Bacteria</taxon>
        <taxon>Bacillati</taxon>
        <taxon>Cyanobacteriota</taxon>
        <taxon>Cyanophyceae</taxon>
        <taxon>Nostocales</taxon>
        <taxon>Scytonemataceae</taxon>
        <taxon>Iningainema tapete</taxon>
    </lineage>
</organism>
<evidence type="ECO:0000313" key="1">
    <source>
        <dbReference type="EMBL" id="MBD2770653.1"/>
    </source>
</evidence>
<dbReference type="Proteomes" id="UP000629098">
    <property type="component" value="Unassembled WGS sequence"/>
</dbReference>
<dbReference type="AlphaFoldDB" id="A0A8J6XKX6"/>
<name>A0A8J6XKX6_9CYAN</name>
<gene>
    <name evidence="1" type="ORF">ICL16_00560</name>
</gene>
<accession>A0A8J6XKX6</accession>
<evidence type="ECO:0000313" key="2">
    <source>
        <dbReference type="Proteomes" id="UP000629098"/>
    </source>
</evidence>
<reference evidence="1" key="1">
    <citation type="submission" date="2020-09" db="EMBL/GenBank/DDBJ databases">
        <title>Iningainema tapete sp. nov. (Scytonemataceae, Cyanobacteria) from greenhouses in central Florida (USA) produces two types of nodularin with biosynthetic potential for microcystin-LR and anabaenopeptins.</title>
        <authorList>
            <person name="Berthold D.E."/>
            <person name="Lefler F.W."/>
            <person name="Huang I.-S."/>
            <person name="Abdulla H."/>
            <person name="Zimba P.V."/>
            <person name="Laughinghouse H.D. IV."/>
        </authorList>
    </citation>
    <scope>NUCLEOTIDE SEQUENCE</scope>
    <source>
        <strain evidence="1">BLCCT55</strain>
    </source>
</reference>
<sequence length="125" mass="14661">MRNLSEISRIARLAEVWLGIRQPDPVELWLPMPLPSYNESEKELFLQYWYAAQTLGVNPECIELQDAIDSNPHHLESAFLYLLESKDKIGDSDHATNFLRKAFIEGWKPRKFQSFEDAKKELPWL</sequence>
<comment type="caution">
    <text evidence="1">The sequence shown here is derived from an EMBL/GenBank/DDBJ whole genome shotgun (WGS) entry which is preliminary data.</text>
</comment>
<keyword evidence="2" id="KW-1185">Reference proteome</keyword>
<protein>
    <submittedName>
        <fullName evidence="1">Uncharacterized protein</fullName>
    </submittedName>
</protein>
<proteinExistence type="predicted"/>
<dbReference type="EMBL" id="JACXAE010000007">
    <property type="protein sequence ID" value="MBD2770653.1"/>
    <property type="molecule type" value="Genomic_DNA"/>
</dbReference>
<dbReference type="RefSeq" id="WP_190824952.1">
    <property type="nucleotide sequence ID" value="NZ_CAWPPI010000007.1"/>
</dbReference>